<sequence>MRRRSAFAICVISVLTLFRGVFHNEPTILTNKEPRMHIKNVAGPYYKLRPSLNKCKEMFTITEASTKSKNMSELIHEIRKQKIDAERMTWTINPYRNLRTFLPSMIEKLYPTFNTSDTIKKYSGDTKKLTQRIQLTRSWLKQLSAGEKLELPKDAIKSIQLAMLHQQREYSYKLKSSGNRVEQLHGQLPYVPCRIKTQFSEGELKQCFRRAAEGRETPYTIVFMGDSKSRRLYDSFVTQTMALNYTLTSRGVARSLIEGLLHYDPEAPLAYAVPQDLQQLKLVHVYNRFYDTRLWEFASNRALKKLVSWCTGKEQPPDIIVLDYGDWVFVDVDGTKKVTLIESLDSVWTIHEVLLRLVLRLGNTTQVLFHVQHRHLLHSNPSKKYAYFTQSISSTNSDLLYRQLLYLWTKISSRQRNNRFPNSKKEYRAKDKVSKFIRNIMDVLHDEYIAKMDGISKLNLDIRQTEMRQKKIQKLRSFSSSITNSSTDETYAPTNTYKNEPWFWDTTLPLVKATEDECEELYQHDPVTASLLSQLLTLSPFRGVRHMVGVLTSLGVNPERIVDHLRRVSLDDDADEPKFNASLMNNKFSALFKFYSDDAFSISSEVNKYFEEFATTYSMPDLGCMDHNHPGQATEIVKVTQLLNLACNKHLHSPADYCCSGY</sequence>
<dbReference type="RefSeq" id="XP_047736982.1">
    <property type="nucleotide sequence ID" value="XM_047881026.1"/>
</dbReference>
<keyword evidence="2" id="KW-1185">Reference proteome</keyword>
<gene>
    <name evidence="3" type="primary">LOC125178078</name>
</gene>
<organism evidence="2 3">
    <name type="scientific">Hyalella azteca</name>
    <name type="common">Amphipod</name>
    <dbReference type="NCBI Taxonomy" id="294128"/>
    <lineage>
        <taxon>Eukaryota</taxon>
        <taxon>Metazoa</taxon>
        <taxon>Ecdysozoa</taxon>
        <taxon>Arthropoda</taxon>
        <taxon>Crustacea</taxon>
        <taxon>Multicrustacea</taxon>
        <taxon>Malacostraca</taxon>
        <taxon>Eumalacostraca</taxon>
        <taxon>Peracarida</taxon>
        <taxon>Amphipoda</taxon>
        <taxon>Senticaudata</taxon>
        <taxon>Talitrida</taxon>
        <taxon>Talitroidea</taxon>
        <taxon>Hyalellidae</taxon>
        <taxon>Hyalella</taxon>
    </lineage>
</organism>
<accession>A0A979FKB7</accession>
<dbReference type="KEGG" id="hazt:125178078"/>
<protein>
    <submittedName>
        <fullName evidence="3">Uncharacterized protein LOC125178078</fullName>
    </submittedName>
</protein>
<dbReference type="GeneID" id="125178078"/>
<evidence type="ECO:0000313" key="3">
    <source>
        <dbReference type="RefSeq" id="XP_047736982.1"/>
    </source>
</evidence>
<dbReference type="AlphaFoldDB" id="A0A979FKB7"/>
<dbReference type="Proteomes" id="UP000694843">
    <property type="component" value="Unplaced"/>
</dbReference>
<feature type="chain" id="PRO_5037516979" evidence="1">
    <location>
        <begin position="24"/>
        <end position="662"/>
    </location>
</feature>
<evidence type="ECO:0000256" key="1">
    <source>
        <dbReference type="SAM" id="SignalP"/>
    </source>
</evidence>
<evidence type="ECO:0000313" key="2">
    <source>
        <dbReference type="Proteomes" id="UP000694843"/>
    </source>
</evidence>
<proteinExistence type="predicted"/>
<keyword evidence="1" id="KW-0732">Signal</keyword>
<reference evidence="3" key="1">
    <citation type="submission" date="2025-08" db="UniProtKB">
        <authorList>
            <consortium name="RefSeq"/>
        </authorList>
    </citation>
    <scope>IDENTIFICATION</scope>
    <source>
        <tissue evidence="3">Whole organism</tissue>
    </source>
</reference>
<name>A0A979FKB7_HYAAZ</name>
<feature type="signal peptide" evidence="1">
    <location>
        <begin position="1"/>
        <end position="23"/>
    </location>
</feature>